<evidence type="ECO:0000313" key="2">
    <source>
        <dbReference type="EMBL" id="TNM91025.1"/>
    </source>
</evidence>
<reference evidence="2 3" key="1">
    <citation type="submission" date="2019-04" db="EMBL/GenBank/DDBJ databases">
        <title>The sequence and de novo assembly of Takifugu bimaculatus genome using PacBio and Hi-C technologies.</title>
        <authorList>
            <person name="Xu P."/>
            <person name="Liu B."/>
            <person name="Zhou Z."/>
        </authorList>
    </citation>
    <scope>NUCLEOTIDE SEQUENCE [LARGE SCALE GENOMIC DNA]</scope>
    <source>
        <strain evidence="2">TB-2018</strain>
        <tissue evidence="2">Muscle</tissue>
    </source>
</reference>
<organism evidence="2 3">
    <name type="scientific">Takifugu bimaculatus</name>
    <dbReference type="NCBI Taxonomy" id="433685"/>
    <lineage>
        <taxon>Eukaryota</taxon>
        <taxon>Metazoa</taxon>
        <taxon>Chordata</taxon>
        <taxon>Craniata</taxon>
        <taxon>Vertebrata</taxon>
        <taxon>Euteleostomi</taxon>
        <taxon>Actinopterygii</taxon>
        <taxon>Neopterygii</taxon>
        <taxon>Teleostei</taxon>
        <taxon>Neoteleostei</taxon>
        <taxon>Acanthomorphata</taxon>
        <taxon>Eupercaria</taxon>
        <taxon>Tetraodontiformes</taxon>
        <taxon>Tetradontoidea</taxon>
        <taxon>Tetraodontidae</taxon>
        <taxon>Takifugu</taxon>
    </lineage>
</organism>
<keyword evidence="3" id="KW-1185">Reference proteome</keyword>
<evidence type="ECO:0000313" key="3">
    <source>
        <dbReference type="Proteomes" id="UP000516260"/>
    </source>
</evidence>
<feature type="region of interest" description="Disordered" evidence="1">
    <location>
        <begin position="84"/>
        <end position="104"/>
    </location>
</feature>
<dbReference type="AlphaFoldDB" id="A0A4Z2BFJ6"/>
<feature type="region of interest" description="Disordered" evidence="1">
    <location>
        <begin position="1"/>
        <end position="36"/>
    </location>
</feature>
<sequence length="153" mass="17061">MVAQRHGAETGEEQEKLARSSCPPTPRVLDSPDHMTHTRIHLKGRFRELNLKGPIRTSSFGAKLLLLLEAPTLVLRPRGRRALQSGSEMSSNDNSFQNEATSVPSDHRRVPLWSSAGAPMMLQVHQVQKQTPSGLLGTICCIYTEKYNLIYKV</sequence>
<comment type="caution">
    <text evidence="2">The sequence shown here is derived from an EMBL/GenBank/DDBJ whole genome shotgun (WGS) entry which is preliminary data.</text>
</comment>
<evidence type="ECO:0000256" key="1">
    <source>
        <dbReference type="SAM" id="MobiDB-lite"/>
    </source>
</evidence>
<gene>
    <name evidence="2" type="ORF">fugu_003314</name>
</gene>
<accession>A0A4Z2BFJ6</accession>
<protein>
    <submittedName>
        <fullName evidence="2">Uncharacterized protein</fullName>
    </submittedName>
</protein>
<name>A0A4Z2BFJ6_9TELE</name>
<proteinExistence type="predicted"/>
<dbReference type="EMBL" id="SWLE01000016">
    <property type="protein sequence ID" value="TNM91025.1"/>
    <property type="molecule type" value="Genomic_DNA"/>
</dbReference>
<dbReference type="Proteomes" id="UP000516260">
    <property type="component" value="Chromosome 3"/>
</dbReference>
<feature type="compositionally biased region" description="Basic and acidic residues" evidence="1">
    <location>
        <begin position="1"/>
        <end position="18"/>
    </location>
</feature>